<gene>
    <name evidence="1" type="ORF">TM448A05235_0004</name>
</gene>
<sequence length="61" mass="6928">MTERRCHHCTSYRPTATYSGICVWGIVKGTIYPSDSLANWAPKCTQFEDKYGEVKGERAKV</sequence>
<name>A0A6H2A3Y4_9ZZZZ</name>
<organism evidence="1">
    <name type="scientific">viral metagenome</name>
    <dbReference type="NCBI Taxonomy" id="1070528"/>
    <lineage>
        <taxon>unclassified sequences</taxon>
        <taxon>metagenomes</taxon>
        <taxon>organismal metagenomes</taxon>
    </lineage>
</organism>
<dbReference type="AlphaFoldDB" id="A0A6H2A3Y4"/>
<dbReference type="EMBL" id="MT144514">
    <property type="protein sequence ID" value="QJA54524.1"/>
    <property type="molecule type" value="Genomic_DNA"/>
</dbReference>
<proteinExistence type="predicted"/>
<protein>
    <submittedName>
        <fullName evidence="1">Uncharacterized protein</fullName>
    </submittedName>
</protein>
<accession>A0A6H2A3Y4</accession>
<reference evidence="1" key="1">
    <citation type="submission" date="2020-03" db="EMBL/GenBank/DDBJ databases">
        <title>The deep terrestrial virosphere.</title>
        <authorList>
            <person name="Holmfeldt K."/>
            <person name="Nilsson E."/>
            <person name="Simone D."/>
            <person name="Lopez-Fernandez M."/>
            <person name="Wu X."/>
            <person name="de Brujin I."/>
            <person name="Lundin D."/>
            <person name="Andersson A."/>
            <person name="Bertilsson S."/>
            <person name="Dopson M."/>
        </authorList>
    </citation>
    <scope>NUCLEOTIDE SEQUENCE</scope>
    <source>
        <strain evidence="1">TM448A05235</strain>
    </source>
</reference>
<evidence type="ECO:0000313" key="1">
    <source>
        <dbReference type="EMBL" id="QJA54524.1"/>
    </source>
</evidence>